<evidence type="ECO:0000259" key="2">
    <source>
        <dbReference type="Pfam" id="PF04194"/>
    </source>
</evidence>
<dbReference type="OrthoDB" id="443682at2759"/>
<feature type="domain" description="Programmed cell death protein 2 C-terminal" evidence="2">
    <location>
        <begin position="380"/>
        <end position="538"/>
    </location>
</feature>
<protein>
    <recommendedName>
        <fullName evidence="2">Programmed cell death protein 2 C-terminal domain-containing protein</fullName>
    </recommendedName>
</protein>
<dbReference type="AlphaFoldDB" id="A0A9W8E250"/>
<dbReference type="GO" id="GO:0030490">
    <property type="term" value="P:maturation of SSU-rRNA"/>
    <property type="evidence" value="ECO:0007669"/>
    <property type="project" value="TreeGrafter"/>
</dbReference>
<dbReference type="PANTHER" id="PTHR47524:SF1">
    <property type="entry name" value="20S RRNA ACCUMULATION PROTEIN 4"/>
    <property type="match status" value="1"/>
</dbReference>
<feature type="compositionally biased region" description="Polar residues" evidence="1">
    <location>
        <begin position="122"/>
        <end position="132"/>
    </location>
</feature>
<dbReference type="InterPro" id="IPR007320">
    <property type="entry name" value="PDCD2_C"/>
</dbReference>
<evidence type="ECO:0000256" key="1">
    <source>
        <dbReference type="SAM" id="MobiDB-lite"/>
    </source>
</evidence>
<feature type="compositionally biased region" description="Polar residues" evidence="1">
    <location>
        <begin position="169"/>
        <end position="194"/>
    </location>
</feature>
<feature type="region of interest" description="Disordered" evidence="1">
    <location>
        <begin position="341"/>
        <end position="367"/>
    </location>
</feature>
<evidence type="ECO:0000313" key="4">
    <source>
        <dbReference type="Proteomes" id="UP001150925"/>
    </source>
</evidence>
<sequence length="540" mass="59094">MAKSKQRKNKPTKTTKPVYLGLPDEPCEAGNGNDLFSTVLGGLPTWLNTKCPPPSNAAVCDHCQNLMPLVLQTYAPLDTSCYERVLYLWGCNRQACMGHPGSFKALRGHQYNEEYAKKLNRSNHSTTVTQKATPKPSIGLEIPSTSSSSAGTTSGFDLGDLWGGGFKKPSSNTTGSGSKEVNSPGLISSSGNSGSKHHPIEKVSPHKASDGMADLIQDTQDMVLGSSDSDFSESDFDSLPVSTNPHAKVRVVSQGKPSPPRSELPFVMLSDALETRLSHLGHSTTPSDQEGDGQTWSEVHPTLPGTYLYVTEEVLDTWGMESSFDTTKYQQEIQELQHLLTQSTNVDRSSRKKLNSSGTNQDPSWVGETYERDQLPSGMDKGLQRFTERVSQWPEQCIRYDFAGIPLLYNYSDAVARLMYSRTPESGHAGAFARASPRYTTSGIPPCQHCGATRVFECQLMPNALLTLGTERHARQPNSSKHPTTSSSASKSLPPDLATHGMEWGTVMLFCCPQDCHLTANRDPTQEAYFQECVVVQKEM</sequence>
<dbReference type="PANTHER" id="PTHR47524">
    <property type="entry name" value="20S RRNA ACCUMULATION PROTEIN 4"/>
    <property type="match status" value="1"/>
</dbReference>
<reference evidence="3" key="1">
    <citation type="submission" date="2022-07" db="EMBL/GenBank/DDBJ databases">
        <title>Phylogenomic reconstructions and comparative analyses of Kickxellomycotina fungi.</title>
        <authorList>
            <person name="Reynolds N.K."/>
            <person name="Stajich J.E."/>
            <person name="Barry K."/>
            <person name="Grigoriev I.V."/>
            <person name="Crous P."/>
            <person name="Smith M.E."/>
        </authorList>
    </citation>
    <scope>NUCLEOTIDE SEQUENCE</scope>
    <source>
        <strain evidence="3">RSA 1196</strain>
    </source>
</reference>
<feature type="compositionally biased region" description="Low complexity" evidence="1">
    <location>
        <begin position="477"/>
        <end position="495"/>
    </location>
</feature>
<dbReference type="EMBL" id="JANBPY010001375">
    <property type="protein sequence ID" value="KAJ1960308.1"/>
    <property type="molecule type" value="Genomic_DNA"/>
</dbReference>
<comment type="caution">
    <text evidence="3">The sequence shown here is derived from an EMBL/GenBank/DDBJ whole genome shotgun (WGS) entry which is preliminary data.</text>
</comment>
<feature type="compositionally biased region" description="Low complexity" evidence="1">
    <location>
        <begin position="144"/>
        <end position="153"/>
    </location>
</feature>
<feature type="compositionally biased region" description="Basic and acidic residues" evidence="1">
    <location>
        <begin position="198"/>
        <end position="208"/>
    </location>
</feature>
<gene>
    <name evidence="3" type="ORF">IWQ62_004279</name>
</gene>
<feature type="region of interest" description="Disordered" evidence="1">
    <location>
        <begin position="473"/>
        <end position="495"/>
    </location>
</feature>
<organism evidence="3 4">
    <name type="scientific">Dispira parvispora</name>
    <dbReference type="NCBI Taxonomy" id="1520584"/>
    <lineage>
        <taxon>Eukaryota</taxon>
        <taxon>Fungi</taxon>
        <taxon>Fungi incertae sedis</taxon>
        <taxon>Zoopagomycota</taxon>
        <taxon>Kickxellomycotina</taxon>
        <taxon>Dimargaritomycetes</taxon>
        <taxon>Dimargaritales</taxon>
        <taxon>Dimargaritaceae</taxon>
        <taxon>Dispira</taxon>
    </lineage>
</organism>
<evidence type="ECO:0000313" key="3">
    <source>
        <dbReference type="EMBL" id="KAJ1960308.1"/>
    </source>
</evidence>
<dbReference type="Proteomes" id="UP001150925">
    <property type="component" value="Unassembled WGS sequence"/>
</dbReference>
<proteinExistence type="predicted"/>
<keyword evidence="4" id="KW-1185">Reference proteome</keyword>
<feature type="region of interest" description="Disordered" evidence="1">
    <location>
        <begin position="167"/>
        <end position="208"/>
    </location>
</feature>
<dbReference type="Pfam" id="PF04194">
    <property type="entry name" value="PDCD2_C"/>
    <property type="match status" value="1"/>
</dbReference>
<feature type="region of interest" description="Disordered" evidence="1">
    <location>
        <begin position="122"/>
        <end position="153"/>
    </location>
</feature>
<dbReference type="GO" id="GO:0005737">
    <property type="term" value="C:cytoplasm"/>
    <property type="evidence" value="ECO:0007669"/>
    <property type="project" value="InterPro"/>
</dbReference>
<name>A0A9W8E250_9FUNG</name>
<accession>A0A9W8E250</accession>